<sequence>MFDYPDNGREGRNPLMAVEPSVSVGGVTYRVTPEYLADASTNTATTATEIAGQLADLKLYVTSLEQSWQGIAHSEFQNLMAKYDVYARMLNDALDGISKGLQGNYVNYKDTEQQNLNNLTQLGEDVPKPPTGTNFN</sequence>
<dbReference type="SUPFAM" id="SSF140453">
    <property type="entry name" value="EsxAB dimer-like"/>
    <property type="match status" value="1"/>
</dbReference>
<evidence type="ECO:0000313" key="2">
    <source>
        <dbReference type="Proteomes" id="UP001180754"/>
    </source>
</evidence>
<organism evidence="1 2">
    <name type="scientific">Streptomyces lonegramiae</name>
    <dbReference type="NCBI Taxonomy" id="3075524"/>
    <lineage>
        <taxon>Bacteria</taxon>
        <taxon>Bacillati</taxon>
        <taxon>Actinomycetota</taxon>
        <taxon>Actinomycetes</taxon>
        <taxon>Kitasatosporales</taxon>
        <taxon>Streptomycetaceae</taxon>
        <taxon>Streptomyces</taxon>
    </lineage>
</organism>
<evidence type="ECO:0000313" key="1">
    <source>
        <dbReference type="EMBL" id="MDT0549347.1"/>
    </source>
</evidence>
<protein>
    <submittedName>
        <fullName evidence="1">WXG100 family type VII secretion target</fullName>
    </submittedName>
</protein>
<accession>A0ABU2XV38</accession>
<dbReference type="NCBIfam" id="TIGR03930">
    <property type="entry name" value="WXG100_ESAT6"/>
    <property type="match status" value="1"/>
</dbReference>
<dbReference type="Gene3D" id="1.10.287.1060">
    <property type="entry name" value="ESAT-6-like"/>
    <property type="match status" value="1"/>
</dbReference>
<dbReference type="InterPro" id="IPR036689">
    <property type="entry name" value="ESAT-6-like_sf"/>
</dbReference>
<name>A0ABU2XV38_9ACTN</name>
<dbReference type="Pfam" id="PF06013">
    <property type="entry name" value="WXG100"/>
    <property type="match status" value="1"/>
</dbReference>
<proteinExistence type="predicted"/>
<dbReference type="InterPro" id="IPR010310">
    <property type="entry name" value="T7SS_ESAT-6-like"/>
</dbReference>
<gene>
    <name evidence="1" type="ORF">RND15_42770</name>
</gene>
<dbReference type="EMBL" id="JAVRFD010000033">
    <property type="protein sequence ID" value="MDT0549347.1"/>
    <property type="molecule type" value="Genomic_DNA"/>
</dbReference>
<dbReference type="Proteomes" id="UP001180754">
    <property type="component" value="Unassembled WGS sequence"/>
</dbReference>
<dbReference type="RefSeq" id="WP_311729911.1">
    <property type="nucleotide sequence ID" value="NZ_JAVRFD010000033.1"/>
</dbReference>
<reference evidence="1" key="1">
    <citation type="submission" date="2024-05" db="EMBL/GenBank/DDBJ databases">
        <title>30 novel species of actinomycetes from the DSMZ collection.</title>
        <authorList>
            <person name="Nouioui I."/>
        </authorList>
    </citation>
    <scope>NUCLEOTIDE SEQUENCE</scope>
    <source>
        <strain evidence="1">DSM 41529</strain>
    </source>
</reference>
<comment type="caution">
    <text evidence="1">The sequence shown here is derived from an EMBL/GenBank/DDBJ whole genome shotgun (WGS) entry which is preliminary data.</text>
</comment>
<keyword evidence="2" id="KW-1185">Reference proteome</keyword>